<name>A0A6A5XWS1_9PLEO</name>
<organism evidence="2 3">
    <name type="scientific">Aaosphaeria arxii CBS 175.79</name>
    <dbReference type="NCBI Taxonomy" id="1450172"/>
    <lineage>
        <taxon>Eukaryota</taxon>
        <taxon>Fungi</taxon>
        <taxon>Dikarya</taxon>
        <taxon>Ascomycota</taxon>
        <taxon>Pezizomycotina</taxon>
        <taxon>Dothideomycetes</taxon>
        <taxon>Pleosporomycetidae</taxon>
        <taxon>Pleosporales</taxon>
        <taxon>Pleosporales incertae sedis</taxon>
        <taxon>Aaosphaeria</taxon>
    </lineage>
</organism>
<feature type="compositionally biased region" description="Polar residues" evidence="1">
    <location>
        <begin position="217"/>
        <end position="234"/>
    </location>
</feature>
<feature type="region of interest" description="Disordered" evidence="1">
    <location>
        <begin position="1"/>
        <end position="105"/>
    </location>
</feature>
<feature type="region of interest" description="Disordered" evidence="1">
    <location>
        <begin position="124"/>
        <end position="244"/>
    </location>
</feature>
<dbReference type="EMBL" id="ML978068">
    <property type="protein sequence ID" value="KAF2017287.1"/>
    <property type="molecule type" value="Genomic_DNA"/>
</dbReference>
<feature type="compositionally biased region" description="Basic and acidic residues" evidence="1">
    <location>
        <begin position="235"/>
        <end position="244"/>
    </location>
</feature>
<dbReference type="GeneID" id="54278619"/>
<reference evidence="2" key="1">
    <citation type="journal article" date="2020" name="Stud. Mycol.">
        <title>101 Dothideomycetes genomes: a test case for predicting lifestyles and emergence of pathogens.</title>
        <authorList>
            <person name="Haridas S."/>
            <person name="Albert R."/>
            <person name="Binder M."/>
            <person name="Bloem J."/>
            <person name="Labutti K."/>
            <person name="Salamov A."/>
            <person name="Andreopoulos B."/>
            <person name="Baker S."/>
            <person name="Barry K."/>
            <person name="Bills G."/>
            <person name="Bluhm B."/>
            <person name="Cannon C."/>
            <person name="Castanera R."/>
            <person name="Culley D."/>
            <person name="Daum C."/>
            <person name="Ezra D."/>
            <person name="Gonzalez J."/>
            <person name="Henrissat B."/>
            <person name="Kuo A."/>
            <person name="Liang C."/>
            <person name="Lipzen A."/>
            <person name="Lutzoni F."/>
            <person name="Magnuson J."/>
            <person name="Mondo S."/>
            <person name="Nolan M."/>
            <person name="Ohm R."/>
            <person name="Pangilinan J."/>
            <person name="Park H.-J."/>
            <person name="Ramirez L."/>
            <person name="Alfaro M."/>
            <person name="Sun H."/>
            <person name="Tritt A."/>
            <person name="Yoshinaga Y."/>
            <person name="Zwiers L.-H."/>
            <person name="Turgeon B."/>
            <person name="Goodwin S."/>
            <person name="Spatafora J."/>
            <person name="Crous P."/>
            <person name="Grigoriev I."/>
        </authorList>
    </citation>
    <scope>NUCLEOTIDE SEQUENCE</scope>
    <source>
        <strain evidence="2">CBS 175.79</strain>
    </source>
</reference>
<feature type="compositionally biased region" description="Polar residues" evidence="1">
    <location>
        <begin position="76"/>
        <end position="97"/>
    </location>
</feature>
<keyword evidence="3" id="KW-1185">Reference proteome</keyword>
<dbReference type="Proteomes" id="UP000799778">
    <property type="component" value="Unassembled WGS sequence"/>
</dbReference>
<protein>
    <submittedName>
        <fullName evidence="2">Uncharacterized protein</fullName>
    </submittedName>
</protein>
<evidence type="ECO:0000313" key="2">
    <source>
        <dbReference type="EMBL" id="KAF2017287.1"/>
    </source>
</evidence>
<feature type="compositionally biased region" description="Polar residues" evidence="1">
    <location>
        <begin position="1"/>
        <end position="23"/>
    </location>
</feature>
<feature type="compositionally biased region" description="Polar residues" evidence="1">
    <location>
        <begin position="126"/>
        <end position="145"/>
    </location>
</feature>
<evidence type="ECO:0000313" key="3">
    <source>
        <dbReference type="Proteomes" id="UP000799778"/>
    </source>
</evidence>
<proteinExistence type="predicted"/>
<accession>A0A6A5XWS1</accession>
<dbReference type="AlphaFoldDB" id="A0A6A5XWS1"/>
<evidence type="ECO:0000256" key="1">
    <source>
        <dbReference type="SAM" id="MobiDB-lite"/>
    </source>
</evidence>
<gene>
    <name evidence="2" type="ORF">BU24DRAFT_147557</name>
</gene>
<sequence length="244" mass="27007">MLTRTSQQSSTPSHESENGTNPPVSLRAGPSTARPPLMDVDDVQATIEIPKPSRYSKFPESLKFLEAYASNPPSPTEDNQTRQLGPSENEHLTSSNSPEDEQLDPEWVRERIEWIQGRIKILEESIVNSPSSPIQPESFDKSMSNPPLPSHPGKNQDPLAFLDAVSPTLPSPPRRTRSQQVHDGFELLDTDNPDPSSPPPRTRAKRVCMGLEDKTANEPTKQSGAQSKLATTDQVLHERNMSTE</sequence>
<dbReference type="RefSeq" id="XP_033385626.1">
    <property type="nucleotide sequence ID" value="XM_033521222.1"/>
</dbReference>